<sequence length="139" mass="15984">MTRKDALARLLRGVGEDVRDYRELQAMLEEQFMAALRYETARLNDVAERITTLVETLELRRAERVALVTEMLGEGASMSDTFPLLTRPAREALEAGWQTLEELVRECKEHNARNCNLLMDQHGIMQRVLHGEEQIYAPV</sequence>
<evidence type="ECO:0000313" key="4">
    <source>
        <dbReference type="EMBL" id="RJF96696.1"/>
    </source>
</evidence>
<comment type="similarity">
    <text evidence="2">Belongs to the FlgN family.</text>
</comment>
<dbReference type="AlphaFoldDB" id="A0A418WVH8"/>
<keyword evidence="4" id="KW-0966">Cell projection</keyword>
<proteinExistence type="inferred from homology"/>
<dbReference type="GO" id="GO:0044780">
    <property type="term" value="P:bacterial-type flagellum assembly"/>
    <property type="evidence" value="ECO:0007669"/>
    <property type="project" value="InterPro"/>
</dbReference>
<keyword evidence="4" id="KW-0282">Flagellum</keyword>
<name>A0A418WVH8_9BURK</name>
<evidence type="ECO:0000256" key="3">
    <source>
        <dbReference type="ARBA" id="ARBA00022795"/>
    </source>
</evidence>
<comment type="function">
    <text evidence="1">Required for the efficient initiation of filament assembly.</text>
</comment>
<dbReference type="Gene3D" id="1.20.58.300">
    <property type="entry name" value="FlgN-like"/>
    <property type="match status" value="1"/>
</dbReference>
<dbReference type="Pfam" id="PF05130">
    <property type="entry name" value="FlgN"/>
    <property type="match status" value="1"/>
</dbReference>
<evidence type="ECO:0000313" key="5">
    <source>
        <dbReference type="Proteomes" id="UP000285190"/>
    </source>
</evidence>
<comment type="caution">
    <text evidence="4">The sequence shown here is derived from an EMBL/GenBank/DDBJ whole genome shotgun (WGS) entry which is preliminary data.</text>
</comment>
<reference evidence="4 5" key="1">
    <citation type="submission" date="2018-09" db="EMBL/GenBank/DDBJ databases">
        <authorList>
            <person name="Zhu H."/>
        </authorList>
    </citation>
    <scope>NUCLEOTIDE SEQUENCE [LARGE SCALE GENOMIC DNA]</scope>
    <source>
        <strain evidence="4 5">K2R10-39</strain>
    </source>
</reference>
<evidence type="ECO:0000256" key="1">
    <source>
        <dbReference type="ARBA" id="ARBA00002397"/>
    </source>
</evidence>
<evidence type="ECO:0000256" key="2">
    <source>
        <dbReference type="ARBA" id="ARBA00007703"/>
    </source>
</evidence>
<dbReference type="InterPro" id="IPR036679">
    <property type="entry name" value="FlgN-like_sf"/>
</dbReference>
<dbReference type="SUPFAM" id="SSF140566">
    <property type="entry name" value="FlgN-like"/>
    <property type="match status" value="1"/>
</dbReference>
<accession>A0A418WVH8</accession>
<dbReference type="InterPro" id="IPR007809">
    <property type="entry name" value="FlgN-like"/>
</dbReference>
<dbReference type="Proteomes" id="UP000285190">
    <property type="component" value="Unassembled WGS sequence"/>
</dbReference>
<protein>
    <submittedName>
        <fullName evidence="4">Flagellar protein FlgN</fullName>
    </submittedName>
</protein>
<dbReference type="EMBL" id="QYUN01000003">
    <property type="protein sequence ID" value="RJF96696.1"/>
    <property type="molecule type" value="Genomic_DNA"/>
</dbReference>
<dbReference type="RefSeq" id="WP_119742828.1">
    <property type="nucleotide sequence ID" value="NZ_QYUN01000003.1"/>
</dbReference>
<organism evidence="4 5">
    <name type="scientific">Noviherbaspirillum cavernae</name>
    <dbReference type="NCBI Taxonomy" id="2320862"/>
    <lineage>
        <taxon>Bacteria</taxon>
        <taxon>Pseudomonadati</taxon>
        <taxon>Pseudomonadota</taxon>
        <taxon>Betaproteobacteria</taxon>
        <taxon>Burkholderiales</taxon>
        <taxon>Oxalobacteraceae</taxon>
        <taxon>Noviherbaspirillum</taxon>
    </lineage>
</organism>
<keyword evidence="5" id="KW-1185">Reference proteome</keyword>
<gene>
    <name evidence="4" type="ORF">D3870_20000</name>
</gene>
<dbReference type="OrthoDB" id="8595824at2"/>
<keyword evidence="3" id="KW-1005">Bacterial flagellum biogenesis</keyword>
<keyword evidence="4" id="KW-0969">Cilium</keyword>